<dbReference type="InterPro" id="IPR008999">
    <property type="entry name" value="Actin-crosslinking"/>
</dbReference>
<dbReference type="Pfam" id="PF22932">
    <property type="entry name" value="Ubiq_DUF_assoc"/>
    <property type="match status" value="1"/>
</dbReference>
<dbReference type="PANTHER" id="PTHR31205">
    <property type="entry name" value="ACTIN CROSS-LINKING PROTEIN (DUF569)"/>
    <property type="match status" value="1"/>
</dbReference>
<dbReference type="AlphaFoldDB" id="A0A078IIZ5"/>
<accession>A0A078IIZ5</accession>
<evidence type="ECO:0000313" key="3">
    <source>
        <dbReference type="EMBL" id="CDY49043.1"/>
    </source>
</evidence>
<sequence>MECLCFAVLQTLRAKLDSSAEWEPISDNGKHVRFKSRYGQYLRANKGLPPWRNSITHDIPSRTVTQDWVLWSVDVLQVRVINDDAESTHSSSAFSRVESGDSFTVSLPPKSEGRLIYYEIRDDCGNINNDEVGEKSLIFHGSELTELKKKLEEETGIQDLIVCSRNPLHDAKLCPLQLHLPPNNATMHVIIVPPSLGTILLL</sequence>
<dbReference type="STRING" id="3708.A0A078IIZ5"/>
<proteinExistence type="predicted"/>
<dbReference type="GO" id="GO:0009860">
    <property type="term" value="P:pollen tube growth"/>
    <property type="evidence" value="ECO:0000318"/>
    <property type="project" value="GO_Central"/>
</dbReference>
<evidence type="ECO:0000259" key="2">
    <source>
        <dbReference type="Pfam" id="PF22932"/>
    </source>
</evidence>
<evidence type="ECO:0000313" key="4">
    <source>
        <dbReference type="Proteomes" id="UP000028999"/>
    </source>
</evidence>
<feature type="domain" description="DUF569" evidence="1">
    <location>
        <begin position="8"/>
        <end position="71"/>
    </location>
</feature>
<organism evidence="3 4">
    <name type="scientific">Brassica napus</name>
    <name type="common">Rape</name>
    <dbReference type="NCBI Taxonomy" id="3708"/>
    <lineage>
        <taxon>Eukaryota</taxon>
        <taxon>Viridiplantae</taxon>
        <taxon>Streptophyta</taxon>
        <taxon>Embryophyta</taxon>
        <taxon>Tracheophyta</taxon>
        <taxon>Spermatophyta</taxon>
        <taxon>Magnoliopsida</taxon>
        <taxon>eudicotyledons</taxon>
        <taxon>Gunneridae</taxon>
        <taxon>Pentapetalae</taxon>
        <taxon>rosids</taxon>
        <taxon>malvids</taxon>
        <taxon>Brassicales</taxon>
        <taxon>Brassicaceae</taxon>
        <taxon>Brassiceae</taxon>
        <taxon>Brassica</taxon>
    </lineage>
</organism>
<evidence type="ECO:0000259" key="1">
    <source>
        <dbReference type="Pfam" id="PF04601"/>
    </source>
</evidence>
<dbReference type="PANTHER" id="PTHR31205:SF23">
    <property type="entry name" value="CROSS-LINKING PROTEIN, PUTATIVE (DUF569)-RELATED"/>
    <property type="match status" value="1"/>
</dbReference>
<gene>
    <name evidence="3" type="primary">BnaC05g48710D</name>
    <name evidence="3" type="ORF">GSBRNA2T00092262001</name>
</gene>
<dbReference type="PaxDb" id="3708-A0A078IIZ5"/>
<reference evidence="3 4" key="1">
    <citation type="journal article" date="2014" name="Science">
        <title>Plant genetics. Early allopolyploid evolution in the post-Neolithic Brassica napus oilseed genome.</title>
        <authorList>
            <person name="Chalhoub B."/>
            <person name="Denoeud F."/>
            <person name="Liu S."/>
            <person name="Parkin I.A."/>
            <person name="Tang H."/>
            <person name="Wang X."/>
            <person name="Chiquet J."/>
            <person name="Belcram H."/>
            <person name="Tong C."/>
            <person name="Samans B."/>
            <person name="Correa M."/>
            <person name="Da Silva C."/>
            <person name="Just J."/>
            <person name="Falentin C."/>
            <person name="Koh C.S."/>
            <person name="Le Clainche I."/>
            <person name="Bernard M."/>
            <person name="Bento P."/>
            <person name="Noel B."/>
            <person name="Labadie K."/>
            <person name="Alberti A."/>
            <person name="Charles M."/>
            <person name="Arnaud D."/>
            <person name="Guo H."/>
            <person name="Daviaud C."/>
            <person name="Alamery S."/>
            <person name="Jabbari K."/>
            <person name="Zhao M."/>
            <person name="Edger P.P."/>
            <person name="Chelaifa H."/>
            <person name="Tack D."/>
            <person name="Lassalle G."/>
            <person name="Mestiri I."/>
            <person name="Schnel N."/>
            <person name="Le Paslier M.C."/>
            <person name="Fan G."/>
            <person name="Renault V."/>
            <person name="Bayer P.E."/>
            <person name="Golicz A.A."/>
            <person name="Manoli S."/>
            <person name="Lee T.H."/>
            <person name="Thi V.H."/>
            <person name="Chalabi S."/>
            <person name="Hu Q."/>
            <person name="Fan C."/>
            <person name="Tollenaere R."/>
            <person name="Lu Y."/>
            <person name="Battail C."/>
            <person name="Shen J."/>
            <person name="Sidebottom C.H."/>
            <person name="Wang X."/>
            <person name="Canaguier A."/>
            <person name="Chauveau A."/>
            <person name="Berard A."/>
            <person name="Deniot G."/>
            <person name="Guan M."/>
            <person name="Liu Z."/>
            <person name="Sun F."/>
            <person name="Lim Y.P."/>
            <person name="Lyons E."/>
            <person name="Town C.D."/>
            <person name="Bancroft I."/>
            <person name="Wang X."/>
            <person name="Meng J."/>
            <person name="Ma J."/>
            <person name="Pires J.C."/>
            <person name="King G.J."/>
            <person name="Brunel D."/>
            <person name="Delourme R."/>
            <person name="Renard M."/>
            <person name="Aury J.M."/>
            <person name="Adams K.L."/>
            <person name="Batley J."/>
            <person name="Snowdon R.J."/>
            <person name="Tost J."/>
            <person name="Edwards D."/>
            <person name="Zhou Y."/>
            <person name="Hua W."/>
            <person name="Sharpe A.G."/>
            <person name="Paterson A.H."/>
            <person name="Guan C."/>
            <person name="Wincker P."/>
        </authorList>
    </citation>
    <scope>NUCLEOTIDE SEQUENCE [LARGE SCALE GENOMIC DNA]</scope>
    <source>
        <strain evidence="4">cv. Darmor-bzh</strain>
    </source>
</reference>
<keyword evidence="4" id="KW-1185">Reference proteome</keyword>
<dbReference type="Gramene" id="CDY49043">
    <property type="protein sequence ID" value="CDY49043"/>
    <property type="gene ID" value="GSBRNA2T00092262001"/>
</dbReference>
<dbReference type="SUPFAM" id="SSF50405">
    <property type="entry name" value="Actin-crosslinking proteins"/>
    <property type="match status" value="1"/>
</dbReference>
<feature type="domain" description="DUF569" evidence="2">
    <location>
        <begin position="113"/>
        <end position="192"/>
    </location>
</feature>
<dbReference type="Pfam" id="PF04601">
    <property type="entry name" value="DUF569"/>
    <property type="match status" value="1"/>
</dbReference>
<dbReference type="EMBL" id="LK032808">
    <property type="protein sequence ID" value="CDY49043.1"/>
    <property type="molecule type" value="Genomic_DNA"/>
</dbReference>
<dbReference type="GO" id="GO:0051015">
    <property type="term" value="F:actin filament binding"/>
    <property type="evidence" value="ECO:0000318"/>
    <property type="project" value="GO_Central"/>
</dbReference>
<name>A0A078IIZ5_BRANA</name>
<dbReference type="Proteomes" id="UP000028999">
    <property type="component" value="Unassembled WGS sequence"/>
</dbReference>
<dbReference type="OMA" id="EVNEDIW"/>
<protein>
    <submittedName>
        <fullName evidence="3">BnaC05g48710D protein</fullName>
    </submittedName>
</protein>
<dbReference type="InterPro" id="IPR054726">
    <property type="entry name" value="Ubiq_DUF569-assoc"/>
</dbReference>
<dbReference type="InterPro" id="IPR007679">
    <property type="entry name" value="DUF569"/>
</dbReference>